<keyword evidence="2" id="KW-1133">Transmembrane helix</keyword>
<keyword evidence="2" id="KW-0472">Membrane</keyword>
<sequence length="88" mass="10898">MQSGENVANQVKSKEHNKRQKRIRKNQKYYIRLYLKSFHFLFDLLILKVLRMQLQRSFQIHHNRRCQGRQSMQLNILIQLYLLLMLRL</sequence>
<feature type="transmembrane region" description="Helical" evidence="2">
    <location>
        <begin position="29"/>
        <end position="50"/>
    </location>
</feature>
<keyword evidence="4" id="KW-1185">Reference proteome</keyword>
<protein>
    <submittedName>
        <fullName evidence="3">Uncharacterized protein</fullName>
    </submittedName>
</protein>
<evidence type="ECO:0000313" key="4">
    <source>
        <dbReference type="Proteomes" id="UP000688137"/>
    </source>
</evidence>
<evidence type="ECO:0000256" key="1">
    <source>
        <dbReference type="SAM" id="MobiDB-lite"/>
    </source>
</evidence>
<feature type="compositionally biased region" description="Polar residues" evidence="1">
    <location>
        <begin position="1"/>
        <end position="11"/>
    </location>
</feature>
<evidence type="ECO:0000256" key="2">
    <source>
        <dbReference type="SAM" id="Phobius"/>
    </source>
</evidence>
<dbReference type="Proteomes" id="UP000688137">
    <property type="component" value="Unassembled WGS sequence"/>
</dbReference>
<proteinExistence type="predicted"/>
<gene>
    <name evidence="3" type="ORF">PPRIM_AZ9-3.1.T1570110</name>
</gene>
<keyword evidence="2" id="KW-0812">Transmembrane</keyword>
<evidence type="ECO:0000313" key="3">
    <source>
        <dbReference type="EMBL" id="CAD8114026.1"/>
    </source>
</evidence>
<accession>A0A8S1QFI4</accession>
<feature type="region of interest" description="Disordered" evidence="1">
    <location>
        <begin position="1"/>
        <end position="22"/>
    </location>
</feature>
<dbReference type="AlphaFoldDB" id="A0A8S1QFI4"/>
<name>A0A8S1QFI4_PARPR</name>
<organism evidence="3 4">
    <name type="scientific">Paramecium primaurelia</name>
    <dbReference type="NCBI Taxonomy" id="5886"/>
    <lineage>
        <taxon>Eukaryota</taxon>
        <taxon>Sar</taxon>
        <taxon>Alveolata</taxon>
        <taxon>Ciliophora</taxon>
        <taxon>Intramacronucleata</taxon>
        <taxon>Oligohymenophorea</taxon>
        <taxon>Peniculida</taxon>
        <taxon>Parameciidae</taxon>
        <taxon>Paramecium</taxon>
    </lineage>
</organism>
<reference evidence="3" key="1">
    <citation type="submission" date="2021-01" db="EMBL/GenBank/DDBJ databases">
        <authorList>
            <consortium name="Genoscope - CEA"/>
            <person name="William W."/>
        </authorList>
    </citation>
    <scope>NUCLEOTIDE SEQUENCE</scope>
</reference>
<dbReference type="EMBL" id="CAJJDM010000162">
    <property type="protein sequence ID" value="CAD8114026.1"/>
    <property type="molecule type" value="Genomic_DNA"/>
</dbReference>
<comment type="caution">
    <text evidence="3">The sequence shown here is derived from an EMBL/GenBank/DDBJ whole genome shotgun (WGS) entry which is preliminary data.</text>
</comment>